<evidence type="ECO:0000256" key="1">
    <source>
        <dbReference type="SAM" id="MobiDB-lite"/>
    </source>
</evidence>
<name>A0A1M6JKK9_9ACTN</name>
<dbReference type="STRING" id="758803.SAMN05421803_106172"/>
<sequence length="170" mass="17072">MTSSAIPAQHPPARAGASPVPPDRIDAVAEIPSHRGRVGAVVVPAPPSCAGTLALPLEEGGGGPRTRPAPPNAPAVRFDGVDYAYDGRPALSGVGIEAPRRGPTAVVGRSGADRAVIVAEHRPPTVREADHIVALDRGRVVGRGSHEEPAAASPAYRALPEGQGAAPAGA</sequence>
<proteinExistence type="predicted"/>
<feature type="region of interest" description="Disordered" evidence="1">
    <location>
        <begin position="54"/>
        <end position="74"/>
    </location>
</feature>
<evidence type="ECO:0000313" key="2">
    <source>
        <dbReference type="EMBL" id="SHJ47220.1"/>
    </source>
</evidence>
<dbReference type="OrthoDB" id="9806127at2"/>
<gene>
    <name evidence="2" type="ORF">SAMN05421803_106172</name>
</gene>
<keyword evidence="3" id="KW-1185">Reference proteome</keyword>
<dbReference type="SUPFAM" id="SSF52540">
    <property type="entry name" value="P-loop containing nucleoside triphosphate hydrolases"/>
    <property type="match status" value="1"/>
</dbReference>
<accession>A0A1M6JKK9</accession>
<feature type="region of interest" description="Disordered" evidence="1">
    <location>
        <begin position="143"/>
        <end position="170"/>
    </location>
</feature>
<protein>
    <submittedName>
        <fullName evidence="2">Uncharacterized protein</fullName>
    </submittedName>
</protein>
<dbReference type="InterPro" id="IPR027417">
    <property type="entry name" value="P-loop_NTPase"/>
</dbReference>
<dbReference type="Proteomes" id="UP000184452">
    <property type="component" value="Unassembled WGS sequence"/>
</dbReference>
<evidence type="ECO:0000313" key="3">
    <source>
        <dbReference type="Proteomes" id="UP000184452"/>
    </source>
</evidence>
<dbReference type="AlphaFoldDB" id="A0A1M6JKK9"/>
<organism evidence="2 3">
    <name type="scientific">Nocardiopsis flavescens</name>
    <dbReference type="NCBI Taxonomy" id="758803"/>
    <lineage>
        <taxon>Bacteria</taxon>
        <taxon>Bacillati</taxon>
        <taxon>Actinomycetota</taxon>
        <taxon>Actinomycetes</taxon>
        <taxon>Streptosporangiales</taxon>
        <taxon>Nocardiopsidaceae</taxon>
        <taxon>Nocardiopsis</taxon>
    </lineage>
</organism>
<reference evidence="2 3" key="1">
    <citation type="submission" date="2016-11" db="EMBL/GenBank/DDBJ databases">
        <authorList>
            <person name="Jaros S."/>
            <person name="Januszkiewicz K."/>
            <person name="Wedrychowicz H."/>
        </authorList>
    </citation>
    <scope>NUCLEOTIDE SEQUENCE [LARGE SCALE GENOMIC DNA]</scope>
    <source>
        <strain evidence="2 3">CGMCC 4.5723</strain>
    </source>
</reference>
<dbReference type="EMBL" id="FQZK01000006">
    <property type="protein sequence ID" value="SHJ47220.1"/>
    <property type="molecule type" value="Genomic_DNA"/>
</dbReference>
<dbReference type="Gene3D" id="3.40.50.300">
    <property type="entry name" value="P-loop containing nucleotide triphosphate hydrolases"/>
    <property type="match status" value="1"/>
</dbReference>
<dbReference type="RefSeq" id="WP_073379446.1">
    <property type="nucleotide sequence ID" value="NZ_FQZK01000006.1"/>
</dbReference>
<feature type="region of interest" description="Disordered" evidence="1">
    <location>
        <begin position="1"/>
        <end position="24"/>
    </location>
</feature>